<feature type="compositionally biased region" description="Polar residues" evidence="2">
    <location>
        <begin position="378"/>
        <end position="394"/>
    </location>
</feature>
<gene>
    <name evidence="4" type="ORF">DFQ27_000275</name>
</gene>
<dbReference type="PANTHER" id="PTHR12482">
    <property type="entry name" value="LIPASE ROG1-RELATED-RELATED"/>
    <property type="match status" value="1"/>
</dbReference>
<evidence type="ECO:0000256" key="1">
    <source>
        <dbReference type="ARBA" id="ARBA00007920"/>
    </source>
</evidence>
<protein>
    <recommendedName>
        <fullName evidence="3">DUF676 domain-containing protein</fullName>
    </recommendedName>
</protein>
<dbReference type="InterPro" id="IPR007751">
    <property type="entry name" value="DUF676_lipase-like"/>
</dbReference>
<feature type="compositionally biased region" description="Acidic residues" evidence="2">
    <location>
        <begin position="589"/>
        <end position="604"/>
    </location>
</feature>
<feature type="region of interest" description="Disordered" evidence="2">
    <location>
        <begin position="246"/>
        <end position="292"/>
    </location>
</feature>
<feature type="region of interest" description="Disordered" evidence="2">
    <location>
        <begin position="552"/>
        <end position="627"/>
    </location>
</feature>
<dbReference type="InterPro" id="IPR029058">
    <property type="entry name" value="AB_hydrolase_fold"/>
</dbReference>
<dbReference type="SUPFAM" id="SSF53474">
    <property type="entry name" value="alpha/beta-Hydrolases"/>
    <property type="match status" value="1"/>
</dbReference>
<comment type="caution">
    <text evidence="4">The sequence shown here is derived from an EMBL/GenBank/DDBJ whole genome shotgun (WGS) entry which is preliminary data.</text>
</comment>
<reference evidence="4" key="1">
    <citation type="journal article" date="2020" name="Fungal Divers.">
        <title>Resolving the Mortierellaceae phylogeny through synthesis of multi-gene phylogenetics and phylogenomics.</title>
        <authorList>
            <person name="Vandepol N."/>
            <person name="Liber J."/>
            <person name="Desiro A."/>
            <person name="Na H."/>
            <person name="Kennedy M."/>
            <person name="Barry K."/>
            <person name="Grigoriev I.V."/>
            <person name="Miller A.N."/>
            <person name="O'Donnell K."/>
            <person name="Stajich J.E."/>
            <person name="Bonito G."/>
        </authorList>
    </citation>
    <scope>NUCLEOTIDE SEQUENCE</scope>
    <source>
        <strain evidence="4">BC1065</strain>
    </source>
</reference>
<evidence type="ECO:0000313" key="5">
    <source>
        <dbReference type="Proteomes" id="UP000807716"/>
    </source>
</evidence>
<dbReference type="Proteomes" id="UP000807716">
    <property type="component" value="Unassembled WGS sequence"/>
</dbReference>
<feature type="domain" description="DUF676" evidence="3">
    <location>
        <begin position="483"/>
        <end position="566"/>
    </location>
</feature>
<dbReference type="Pfam" id="PF05057">
    <property type="entry name" value="DUF676"/>
    <property type="match status" value="2"/>
</dbReference>
<feature type="region of interest" description="Disordered" evidence="2">
    <location>
        <begin position="371"/>
        <end position="403"/>
    </location>
</feature>
<dbReference type="GO" id="GO:0047372">
    <property type="term" value="F:monoacylglycerol lipase activity"/>
    <property type="evidence" value="ECO:0007669"/>
    <property type="project" value="TreeGrafter"/>
</dbReference>
<dbReference type="InterPro" id="IPR044294">
    <property type="entry name" value="Lipase-like"/>
</dbReference>
<feature type="compositionally biased region" description="Acidic residues" evidence="2">
    <location>
        <begin position="617"/>
        <end position="627"/>
    </location>
</feature>
<accession>A0A9P6TWI1</accession>
<proteinExistence type="inferred from homology"/>
<feature type="compositionally biased region" description="Basic and acidic residues" evidence="2">
    <location>
        <begin position="273"/>
        <end position="292"/>
    </location>
</feature>
<feature type="non-terminal residue" evidence="4">
    <location>
        <position position="763"/>
    </location>
</feature>
<dbReference type="EMBL" id="JAAAJB010001045">
    <property type="protein sequence ID" value="KAG0249226.1"/>
    <property type="molecule type" value="Genomic_DNA"/>
</dbReference>
<dbReference type="AlphaFoldDB" id="A0A9P6TWI1"/>
<dbReference type="PANTHER" id="PTHR12482:SF62">
    <property type="entry name" value="LIPASE ROG1-RELATED"/>
    <property type="match status" value="1"/>
</dbReference>
<feature type="domain" description="DUF676" evidence="3">
    <location>
        <begin position="294"/>
        <end position="364"/>
    </location>
</feature>
<dbReference type="OrthoDB" id="5368485at2759"/>
<organism evidence="4 5">
    <name type="scientific">Actinomortierella ambigua</name>
    <dbReference type="NCBI Taxonomy" id="1343610"/>
    <lineage>
        <taxon>Eukaryota</taxon>
        <taxon>Fungi</taxon>
        <taxon>Fungi incertae sedis</taxon>
        <taxon>Mucoromycota</taxon>
        <taxon>Mortierellomycotina</taxon>
        <taxon>Mortierellomycetes</taxon>
        <taxon>Mortierellales</taxon>
        <taxon>Mortierellaceae</taxon>
        <taxon>Actinomortierella</taxon>
    </lineage>
</organism>
<name>A0A9P6TWI1_9FUNG</name>
<evidence type="ECO:0000259" key="3">
    <source>
        <dbReference type="Pfam" id="PF05057"/>
    </source>
</evidence>
<feature type="compositionally biased region" description="Basic and acidic residues" evidence="2">
    <location>
        <begin position="195"/>
        <end position="210"/>
    </location>
</feature>
<feature type="compositionally biased region" description="Low complexity" evidence="2">
    <location>
        <begin position="247"/>
        <end position="263"/>
    </location>
</feature>
<sequence>MPVLLLDHSTALSIGGILRYRIRVDPVHGVPRVKALQFRVRNTSPVYRNLTPTSGPWKIAVALVRGPPPSVPEPGTGFSEGSEETAAADMDRKVWCQGIVPELSPSVGCGQVCRFTAMVDKSDPSASATNNNNSNEWELEVMSEMVTQKNWLTVRVEVLAELENKDAEAALEKQQQQQQQQQGKTGSSSQPPLVDNKDSKALDGEDKEAADIEDVPQVLLPDLISCEYKDTAAICGANLPRGWLERPAPSSSPALSSTPPASAVETSGVHQMGKQDEEKHQQGQRDKDKDKEDDGLHLVVLTHGIHGSWLDLLYMKEQIDRYAEYQRGAKNRTVTFLSDTNHAGTEEGLQMAGRRVARDILEITGFWPRRSQRPAECMTTTTATGNPAFSPSPSSDRKHSKNLGVRWKKDSSLKPEEPHATATTTLSTLAFQDPITTTASYDGDNPSQKINHCRLLLPPSSMLNKTTATAVESVPSPFPRGFRRISFVGHSLGGLINIYALSYIDSVTNGRFFRTLEPIHFTTLASPLLGVGLDHPWVLGFALSKGVIGQTGKDLSMGDRSAKVSSSASSSSSSSSAQVANGDEKGRGEEEDEGKDEEEDDDTDTFNSHEHGSEQSMDSEPDCELDQGPEPLLVAMARPGSVSHRALKRFKRRILYGNIENDLPVQYNTCTLMGISGFDRSHFFSADGPASGQRRNLYHVALQSYMSILFPKAPPKTKWMDPYGGPSPIVVVYHSEPLPSPRLPAAAAAVSAAVVASPSDSPP</sequence>
<evidence type="ECO:0000256" key="2">
    <source>
        <dbReference type="SAM" id="MobiDB-lite"/>
    </source>
</evidence>
<keyword evidence="5" id="KW-1185">Reference proteome</keyword>
<feature type="compositionally biased region" description="Low complexity" evidence="2">
    <location>
        <begin position="565"/>
        <end position="577"/>
    </location>
</feature>
<evidence type="ECO:0000313" key="4">
    <source>
        <dbReference type="EMBL" id="KAG0249226.1"/>
    </source>
</evidence>
<feature type="region of interest" description="Disordered" evidence="2">
    <location>
        <begin position="169"/>
        <end position="213"/>
    </location>
</feature>
<comment type="similarity">
    <text evidence="1">Belongs to the putative lipase ROG1 family.</text>
</comment>